<dbReference type="EMBL" id="FOGQ01000002">
    <property type="protein sequence ID" value="SER62266.1"/>
    <property type="molecule type" value="Genomic_DNA"/>
</dbReference>
<sequence length="310" mass="33628">MTLDDNGFMTWPASGKLLVGYTATDVGEDALRLGIALARGRDVSLEIVMIIPEDNVFGGVYPHQRGYGSILERQLATWLDEAAQMVPPDIHATTRLYPGDSEENGLLSSADELDCDLIIIGGRRGSIFPRFEMGSCANALLHSANRPVVLAPKNYSDEGPIARMTSFFGPQPGANNLVRHSVDRASRRGIPLRLISLYVDSESRTKQRPETVERALKEFAGPVSTTLAMDMIRRGEATAVAATGKTVEDAISGIEWHENDIAVVGSSRLAVKGRLFIGSTTTKILRHIPVPLVVIPSGYVRTYEKGDPDG</sequence>
<organism evidence="3 4">
    <name type="scientific">Corynebacterium cystitidis DSM 20524</name>
    <dbReference type="NCBI Taxonomy" id="1121357"/>
    <lineage>
        <taxon>Bacteria</taxon>
        <taxon>Bacillati</taxon>
        <taxon>Actinomycetota</taxon>
        <taxon>Actinomycetes</taxon>
        <taxon>Mycobacteriales</taxon>
        <taxon>Corynebacteriaceae</taxon>
        <taxon>Corynebacterium</taxon>
    </lineage>
</organism>
<dbReference type="InterPro" id="IPR006016">
    <property type="entry name" value="UspA"/>
</dbReference>
<evidence type="ECO:0000313" key="3">
    <source>
        <dbReference type="EMBL" id="SER62266.1"/>
    </source>
</evidence>
<evidence type="ECO:0000259" key="2">
    <source>
        <dbReference type="Pfam" id="PF00582"/>
    </source>
</evidence>
<dbReference type="SUPFAM" id="SSF52402">
    <property type="entry name" value="Adenine nucleotide alpha hydrolases-like"/>
    <property type="match status" value="2"/>
</dbReference>
<dbReference type="InterPro" id="IPR006015">
    <property type="entry name" value="Universal_stress_UspA"/>
</dbReference>
<evidence type="ECO:0000256" key="1">
    <source>
        <dbReference type="ARBA" id="ARBA00008791"/>
    </source>
</evidence>
<gene>
    <name evidence="3" type="ORF">SAMN05661109_00622</name>
</gene>
<dbReference type="CDD" id="cd00293">
    <property type="entry name" value="USP-like"/>
    <property type="match status" value="1"/>
</dbReference>
<dbReference type="PANTHER" id="PTHR46268">
    <property type="entry name" value="STRESS RESPONSE PROTEIN NHAX"/>
    <property type="match status" value="1"/>
</dbReference>
<dbReference type="Gene3D" id="3.40.50.12370">
    <property type="match status" value="1"/>
</dbReference>
<dbReference type="PANTHER" id="PTHR46268:SF6">
    <property type="entry name" value="UNIVERSAL STRESS PROTEIN UP12"/>
    <property type="match status" value="1"/>
</dbReference>
<feature type="domain" description="UspA" evidence="2">
    <location>
        <begin position="16"/>
        <end position="151"/>
    </location>
</feature>
<keyword evidence="4" id="KW-1185">Reference proteome</keyword>
<dbReference type="Pfam" id="PF00582">
    <property type="entry name" value="Usp"/>
    <property type="match status" value="2"/>
</dbReference>
<comment type="similarity">
    <text evidence="1">Belongs to the universal stress protein A family.</text>
</comment>
<dbReference type="Proteomes" id="UP000198929">
    <property type="component" value="Unassembled WGS sequence"/>
</dbReference>
<dbReference type="STRING" id="1121357.SAMN05661109_00622"/>
<proteinExistence type="inferred from homology"/>
<dbReference type="RefSeq" id="WP_231910001.1">
    <property type="nucleotide sequence ID" value="NZ_CP047199.1"/>
</dbReference>
<feature type="domain" description="UspA" evidence="2">
    <location>
        <begin position="172"/>
        <end position="296"/>
    </location>
</feature>
<reference evidence="4" key="1">
    <citation type="submission" date="2016-10" db="EMBL/GenBank/DDBJ databases">
        <authorList>
            <person name="Varghese N."/>
            <person name="Submissions S."/>
        </authorList>
    </citation>
    <scope>NUCLEOTIDE SEQUENCE [LARGE SCALE GENOMIC DNA]</scope>
    <source>
        <strain evidence="4">DSM 20524</strain>
    </source>
</reference>
<evidence type="ECO:0000313" key="4">
    <source>
        <dbReference type="Proteomes" id="UP000198929"/>
    </source>
</evidence>
<protein>
    <submittedName>
        <fullName evidence="3">Nucleotide-binding universal stress protein, UspA family</fullName>
    </submittedName>
</protein>
<name>A0A1H9QP39_9CORY</name>
<accession>A0A1H9QP39</accession>
<dbReference type="PRINTS" id="PR01438">
    <property type="entry name" value="UNVRSLSTRESS"/>
</dbReference>
<dbReference type="AlphaFoldDB" id="A0A1H9QP39"/>